<organism evidence="1 2">
    <name type="scientific">Coniosporium uncinatum</name>
    <dbReference type="NCBI Taxonomy" id="93489"/>
    <lineage>
        <taxon>Eukaryota</taxon>
        <taxon>Fungi</taxon>
        <taxon>Dikarya</taxon>
        <taxon>Ascomycota</taxon>
        <taxon>Pezizomycotina</taxon>
        <taxon>Dothideomycetes</taxon>
        <taxon>Dothideomycetes incertae sedis</taxon>
        <taxon>Coniosporium</taxon>
    </lineage>
</organism>
<proteinExistence type="predicted"/>
<accession>A0ACC3DZ81</accession>
<keyword evidence="2" id="KW-1185">Reference proteome</keyword>
<evidence type="ECO:0000313" key="1">
    <source>
        <dbReference type="EMBL" id="KAK3082041.1"/>
    </source>
</evidence>
<protein>
    <submittedName>
        <fullName evidence="1">Uncharacterized protein</fullName>
    </submittedName>
</protein>
<sequence length="855" mass="96498">MTKPTKRVRKVIYEDKDDGEYTPTEKDMRHESSRPRTRKTVRFASSKVEDEPDLSEVDALIGDATWTTVPDKMDTVGQGCPQIVPNGGEPELPNTDVNAEVEITTVDNSVTPGQTDEGDEFRDAMAQYMIDSEIQQDEGEEWENADRAFDPDAGSKADSDLDMQLEKKVRDLIAAELPKDVISRVQHTSQADFDLMVAMFPLIKQEDLFNTTPVEVPNWGLALTINPYQLMAAAITWMWKRQYEHGGICGDPTGAGKTVIQGLLFAIEYFFYQMVFDVEEARSLGKTDKHLARDGQTETSACPSWKSNALPCYCVEANRAKLYPFRPLRGFTLALTLPGVVMQYCTDIMKLFHGGEIMKRPHPPQFRHLARVDMVHPLVTRASQKDFTFLSKDQDWSDFARRKAEQTEHRTASATYAIDWQDKYVSGGPPNPDATIYESAPHASSYFIMASTTMAGKIPSYFDVKKQAYWKHPRCTEKTMSSEVKNGMQIAHIIWDECHLNIHDSLVTKLISTARRKYRTDMYALEQGEHTILNELEDLRVARHALLTAEIDGCKARVVELIQQVKFSTPEYTELEERTTKLSELLVLLDEPEFRPYHMRDFANRFEALGGSFTGQERQTIKDTYSDWAVDIREPTLIGFTGTPGAGDMMTVINFSASSLWCQQWGELTPRALRDLPGFEKAKRDKSAHIAVINATRLAAIKKTLTKLSLSARADANFLLDSDEFKDLAKMTSQIWVRSIIRREYEALWFNGKRIIPKDCVMALEFVECKPETGSVEADTIKNEAEQALAAMKTQFDTQVADWEANGQRGKRPEFRPAQCRNGFINAVYAASVGPAINKFGKFLCKAANSKSAVA</sequence>
<gene>
    <name evidence="1" type="ORF">LTS18_006907</name>
</gene>
<dbReference type="Proteomes" id="UP001186974">
    <property type="component" value="Unassembled WGS sequence"/>
</dbReference>
<name>A0ACC3DZ81_9PEZI</name>
<reference evidence="1" key="1">
    <citation type="submission" date="2024-09" db="EMBL/GenBank/DDBJ databases">
        <title>Black Yeasts Isolated from many extreme environments.</title>
        <authorList>
            <person name="Coleine C."/>
            <person name="Stajich J.E."/>
            <person name="Selbmann L."/>
        </authorList>
    </citation>
    <scope>NUCLEOTIDE SEQUENCE</scope>
    <source>
        <strain evidence="1">CCFEE 5737</strain>
    </source>
</reference>
<comment type="caution">
    <text evidence="1">The sequence shown here is derived from an EMBL/GenBank/DDBJ whole genome shotgun (WGS) entry which is preliminary data.</text>
</comment>
<dbReference type="EMBL" id="JAWDJW010000017">
    <property type="protein sequence ID" value="KAK3082041.1"/>
    <property type="molecule type" value="Genomic_DNA"/>
</dbReference>
<evidence type="ECO:0000313" key="2">
    <source>
        <dbReference type="Proteomes" id="UP001186974"/>
    </source>
</evidence>